<proteinExistence type="inferred from homology"/>
<evidence type="ECO:0000256" key="7">
    <source>
        <dbReference type="RuleBase" id="RU004020"/>
    </source>
</evidence>
<keyword evidence="4" id="KW-0238">DNA-binding</keyword>
<feature type="compositionally biased region" description="Polar residues" evidence="8">
    <location>
        <begin position="427"/>
        <end position="438"/>
    </location>
</feature>
<reference evidence="11" key="3">
    <citation type="journal article" date="2014" name="Nature">
        <title>Elephant shark genome provides unique insights into gnathostome evolution.</title>
        <authorList>
            <consortium name="International Elephant Shark Genome Sequencing Consortium"/>
            <person name="Venkatesh B."/>
            <person name="Lee A.P."/>
            <person name="Ravi V."/>
            <person name="Maurya A.K."/>
            <person name="Lian M.M."/>
            <person name="Swann J.B."/>
            <person name="Ohta Y."/>
            <person name="Flajnik M.F."/>
            <person name="Sutoh Y."/>
            <person name="Kasahara M."/>
            <person name="Hoon S."/>
            <person name="Gangu V."/>
            <person name="Roy S.W."/>
            <person name="Irimia M."/>
            <person name="Korzh V."/>
            <person name="Kondrychyn I."/>
            <person name="Lim Z.W."/>
            <person name="Tay B.H."/>
            <person name="Tohari S."/>
            <person name="Kong K.W."/>
            <person name="Ho S."/>
            <person name="Lorente-Galdos B."/>
            <person name="Quilez J."/>
            <person name="Marques-Bonet T."/>
            <person name="Raney B.J."/>
            <person name="Ingham P.W."/>
            <person name="Tay A."/>
            <person name="Hillier L.W."/>
            <person name="Minx P."/>
            <person name="Boehm T."/>
            <person name="Wilson R.K."/>
            <person name="Brenner S."/>
            <person name="Warren W.C."/>
        </authorList>
    </citation>
    <scope>NUCLEOTIDE SEQUENCE [LARGE SCALE GENOMIC DNA]</scope>
</reference>
<dbReference type="OMA" id="DHIATEQ"/>
<dbReference type="InParanoid" id="A0A4W3J2Z0"/>
<feature type="region of interest" description="Disordered" evidence="8">
    <location>
        <begin position="423"/>
        <end position="444"/>
    </location>
</feature>
<feature type="region of interest" description="Disordered" evidence="8">
    <location>
        <begin position="255"/>
        <end position="297"/>
    </location>
</feature>
<keyword evidence="3" id="KW-0805">Transcription regulation</keyword>
<reference evidence="10" key="4">
    <citation type="submission" date="2025-08" db="UniProtKB">
        <authorList>
            <consortium name="Ensembl"/>
        </authorList>
    </citation>
    <scope>IDENTIFICATION</scope>
</reference>
<keyword evidence="5" id="KW-0804">Transcription</keyword>
<dbReference type="PANTHER" id="PTHR10015">
    <property type="entry name" value="HEAT SHOCK TRANSCRIPTION FACTOR"/>
    <property type="match status" value="1"/>
</dbReference>
<accession>A0A4W3J2Z0</accession>
<sequence>KKKKKKKNRGGNPKMSTSARSSVGSTCDQISAGESELRTMLEENALQALTEESVLKRPRLVYYEEVGDADLMSLTFPKKLWKIVESDQFASIRWDDGGNCVVIDEESFKKEVLERRGPSRIFETDCMKSFIRQLNLYGFSKIRQDFQRSASLSEFIAEEKGAVSMTKFQFYHNLNFRRDYPHLLPRMKRRVGIKSAIPSLNCAEGDSSCDFPVSGGTQGAPRQLIQTLSVPQNNLMPPSRENEQKYVFENNLSNQRVSNSGNTNGSSNSNSNSNSNSSSNSNSNAAPPALAVRPSDHIATEQSAKVNQMTQFHPSQHGGLMRAGNHGVETSSTTSATSVYHLMPPMAAGFGPMMGMPGFQGMYPDLATAAAQAHLASLLPFCNPWFSMPMMAAASAISMSSGSSVHHHRPPHHHHCPNCNCQGGNGPSTRSGPRNSDYITGPHR</sequence>
<dbReference type="InterPro" id="IPR000232">
    <property type="entry name" value="HSF_DNA-bd"/>
</dbReference>
<evidence type="ECO:0000256" key="5">
    <source>
        <dbReference type="ARBA" id="ARBA00023163"/>
    </source>
</evidence>
<dbReference type="Ensembl" id="ENSCMIT00000033052.1">
    <property type="protein sequence ID" value="ENSCMIP00000032558.1"/>
    <property type="gene ID" value="ENSCMIG00000013919.1"/>
</dbReference>
<reference evidence="11" key="2">
    <citation type="journal article" date="2007" name="PLoS Biol.">
        <title>Survey sequencing and comparative analysis of the elephant shark (Callorhinchus milii) genome.</title>
        <authorList>
            <person name="Venkatesh B."/>
            <person name="Kirkness E.F."/>
            <person name="Loh Y.H."/>
            <person name="Halpern A.L."/>
            <person name="Lee A.P."/>
            <person name="Johnson J."/>
            <person name="Dandona N."/>
            <person name="Viswanathan L.D."/>
            <person name="Tay A."/>
            <person name="Venter J.C."/>
            <person name="Strausberg R.L."/>
            <person name="Brenner S."/>
        </authorList>
    </citation>
    <scope>NUCLEOTIDE SEQUENCE [LARGE SCALE GENOMIC DNA]</scope>
</reference>
<dbReference type="GO" id="GO:0005634">
    <property type="term" value="C:nucleus"/>
    <property type="evidence" value="ECO:0007669"/>
    <property type="project" value="UniProtKB-SubCell"/>
</dbReference>
<dbReference type="InterPro" id="IPR036388">
    <property type="entry name" value="WH-like_DNA-bd_sf"/>
</dbReference>
<dbReference type="InterPro" id="IPR036390">
    <property type="entry name" value="WH_DNA-bd_sf"/>
</dbReference>
<comment type="similarity">
    <text evidence="2 7">Belongs to the HSF family.</text>
</comment>
<dbReference type="Gene3D" id="1.10.10.10">
    <property type="entry name" value="Winged helix-like DNA-binding domain superfamily/Winged helix DNA-binding domain"/>
    <property type="match status" value="1"/>
</dbReference>
<dbReference type="SMART" id="SM00415">
    <property type="entry name" value="HSF"/>
    <property type="match status" value="1"/>
</dbReference>
<evidence type="ECO:0000313" key="11">
    <source>
        <dbReference type="Proteomes" id="UP000314986"/>
    </source>
</evidence>
<dbReference type="GeneTree" id="ENSGT00940000157452"/>
<dbReference type="AlphaFoldDB" id="A0A4W3J2Z0"/>
<protein>
    <submittedName>
        <fullName evidence="10">Heat shock transcription factor, Y-linked-like</fullName>
    </submittedName>
</protein>
<keyword evidence="11" id="KW-1185">Reference proteome</keyword>
<evidence type="ECO:0000256" key="2">
    <source>
        <dbReference type="ARBA" id="ARBA00006403"/>
    </source>
</evidence>
<dbReference type="FunFam" id="1.10.10.10:FF:000349">
    <property type="entry name" value="Heat shock transcription factor, Y-linked"/>
    <property type="match status" value="1"/>
</dbReference>
<name>A0A4W3J2Z0_CALMI</name>
<dbReference type="STRING" id="7868.ENSCMIP00000032558"/>
<evidence type="ECO:0000313" key="10">
    <source>
        <dbReference type="Ensembl" id="ENSCMIP00000032558.1"/>
    </source>
</evidence>
<reference evidence="10" key="5">
    <citation type="submission" date="2025-09" db="UniProtKB">
        <authorList>
            <consortium name="Ensembl"/>
        </authorList>
    </citation>
    <scope>IDENTIFICATION</scope>
</reference>
<dbReference type="SUPFAM" id="SSF46785">
    <property type="entry name" value="Winged helix' DNA-binding domain"/>
    <property type="match status" value="1"/>
</dbReference>
<dbReference type="GO" id="GO:0003700">
    <property type="term" value="F:DNA-binding transcription factor activity"/>
    <property type="evidence" value="ECO:0007669"/>
    <property type="project" value="InterPro"/>
</dbReference>
<feature type="compositionally biased region" description="Low complexity" evidence="8">
    <location>
        <begin position="258"/>
        <end position="284"/>
    </location>
</feature>
<feature type="region of interest" description="Disordered" evidence="8">
    <location>
        <begin position="1"/>
        <end position="26"/>
    </location>
</feature>
<feature type="compositionally biased region" description="Polar residues" evidence="8">
    <location>
        <begin position="14"/>
        <end position="26"/>
    </location>
</feature>
<dbReference type="GO" id="GO:0043565">
    <property type="term" value="F:sequence-specific DNA binding"/>
    <property type="evidence" value="ECO:0007669"/>
    <property type="project" value="InterPro"/>
</dbReference>
<dbReference type="PANTHER" id="PTHR10015:SF336">
    <property type="entry name" value="HEAT SHOCK TRANSCRIPTION FACTOR, Y-LINKED"/>
    <property type="match status" value="1"/>
</dbReference>
<evidence type="ECO:0000256" key="8">
    <source>
        <dbReference type="SAM" id="MobiDB-lite"/>
    </source>
</evidence>
<reference evidence="11" key="1">
    <citation type="journal article" date="2006" name="Science">
        <title>Ancient noncoding elements conserved in the human genome.</title>
        <authorList>
            <person name="Venkatesh B."/>
            <person name="Kirkness E.F."/>
            <person name="Loh Y.H."/>
            <person name="Halpern A.L."/>
            <person name="Lee A.P."/>
            <person name="Johnson J."/>
            <person name="Dandona N."/>
            <person name="Viswanathan L.D."/>
            <person name="Tay A."/>
            <person name="Venter J.C."/>
            <person name="Strausberg R.L."/>
            <person name="Brenner S."/>
        </authorList>
    </citation>
    <scope>NUCLEOTIDE SEQUENCE [LARGE SCALE GENOMIC DNA]</scope>
</reference>
<keyword evidence="6" id="KW-0539">Nucleus</keyword>
<evidence type="ECO:0000259" key="9">
    <source>
        <dbReference type="SMART" id="SM00415"/>
    </source>
</evidence>
<feature type="domain" description="HSF-type DNA-binding" evidence="9">
    <location>
        <begin position="72"/>
        <end position="190"/>
    </location>
</feature>
<evidence type="ECO:0000256" key="4">
    <source>
        <dbReference type="ARBA" id="ARBA00023125"/>
    </source>
</evidence>
<comment type="subcellular location">
    <subcellularLocation>
        <location evidence="1">Nucleus</location>
    </subcellularLocation>
</comment>
<evidence type="ECO:0000256" key="6">
    <source>
        <dbReference type="ARBA" id="ARBA00023242"/>
    </source>
</evidence>
<organism evidence="10 11">
    <name type="scientific">Callorhinchus milii</name>
    <name type="common">Ghost shark</name>
    <dbReference type="NCBI Taxonomy" id="7868"/>
    <lineage>
        <taxon>Eukaryota</taxon>
        <taxon>Metazoa</taxon>
        <taxon>Chordata</taxon>
        <taxon>Craniata</taxon>
        <taxon>Vertebrata</taxon>
        <taxon>Chondrichthyes</taxon>
        <taxon>Holocephali</taxon>
        <taxon>Chimaeriformes</taxon>
        <taxon>Callorhinchidae</taxon>
        <taxon>Callorhinchus</taxon>
    </lineage>
</organism>
<dbReference type="Pfam" id="PF00447">
    <property type="entry name" value="HSF_DNA-bind"/>
    <property type="match status" value="1"/>
</dbReference>
<dbReference type="Proteomes" id="UP000314986">
    <property type="component" value="Unassembled WGS sequence"/>
</dbReference>
<evidence type="ECO:0000256" key="3">
    <source>
        <dbReference type="ARBA" id="ARBA00023015"/>
    </source>
</evidence>
<evidence type="ECO:0000256" key="1">
    <source>
        <dbReference type="ARBA" id="ARBA00004123"/>
    </source>
</evidence>